<feature type="transmembrane region" description="Helical" evidence="1">
    <location>
        <begin position="120"/>
        <end position="139"/>
    </location>
</feature>
<dbReference type="EMBL" id="LBWR01000001">
    <property type="protein sequence ID" value="KKR12677.1"/>
    <property type="molecule type" value="Genomic_DNA"/>
</dbReference>
<accession>A0A0G0RGB9</accession>
<feature type="transmembrane region" description="Helical" evidence="1">
    <location>
        <begin position="52"/>
        <end position="76"/>
    </location>
</feature>
<dbReference type="Pfam" id="PF04087">
    <property type="entry name" value="DUF389"/>
    <property type="match status" value="1"/>
</dbReference>
<protein>
    <recommendedName>
        <fullName evidence="4">TIGR00341 family protein</fullName>
    </recommendedName>
</protein>
<keyword evidence="1" id="KW-0812">Transmembrane</keyword>
<proteinExistence type="predicted"/>
<dbReference type="PANTHER" id="PTHR20992">
    <property type="entry name" value="AT15442P-RELATED"/>
    <property type="match status" value="1"/>
</dbReference>
<dbReference type="PANTHER" id="PTHR20992:SF9">
    <property type="entry name" value="AT15442P-RELATED"/>
    <property type="match status" value="1"/>
</dbReference>
<evidence type="ECO:0000256" key="1">
    <source>
        <dbReference type="SAM" id="Phobius"/>
    </source>
</evidence>
<feature type="transmembrane region" description="Helical" evidence="1">
    <location>
        <begin position="179"/>
        <end position="205"/>
    </location>
</feature>
<sequence length="231" mass="24907">MFNPILKTGHTELRQAIEKLIAGSRTDIDFYFMLSISTLIVTLGLLEGSIVILIGGMILAPLLSPLLGIGLAITTASGKSLKWIITHLLKALGFVILIALIVAFLFASEDNELINSFHPNLNLFLIAFAAGAGAAYAWVRPNLSPAIPGIAITVSLLPPLAATAIGIRNLSSVIISESFALFFINLLGIILASIVIFLMFGFGTLQAEEEKIIRKEEAEEQHTQEEQKNNP</sequence>
<feature type="transmembrane region" description="Helical" evidence="1">
    <location>
        <begin position="146"/>
        <end position="167"/>
    </location>
</feature>
<reference evidence="2 3" key="1">
    <citation type="journal article" date="2015" name="Nature">
        <title>rRNA introns, odd ribosomes, and small enigmatic genomes across a large radiation of phyla.</title>
        <authorList>
            <person name="Brown C.T."/>
            <person name="Hug L.A."/>
            <person name="Thomas B.C."/>
            <person name="Sharon I."/>
            <person name="Castelle C.J."/>
            <person name="Singh A."/>
            <person name="Wilkins M.J."/>
            <person name="Williams K.H."/>
            <person name="Banfield J.F."/>
        </authorList>
    </citation>
    <scope>NUCLEOTIDE SEQUENCE [LARGE SCALE GENOMIC DNA]</scope>
</reference>
<gene>
    <name evidence="2" type="ORF">UT41_C0001G0221</name>
</gene>
<dbReference type="AlphaFoldDB" id="A0A0G0RGB9"/>
<feature type="transmembrane region" description="Helical" evidence="1">
    <location>
        <begin position="28"/>
        <end position="46"/>
    </location>
</feature>
<evidence type="ECO:0000313" key="2">
    <source>
        <dbReference type="EMBL" id="KKR12677.1"/>
    </source>
</evidence>
<evidence type="ECO:0008006" key="4">
    <source>
        <dbReference type="Google" id="ProtNLM"/>
    </source>
</evidence>
<keyword evidence="1" id="KW-0472">Membrane</keyword>
<dbReference type="InterPro" id="IPR005240">
    <property type="entry name" value="DUF389"/>
</dbReference>
<organism evidence="2 3">
    <name type="scientific">Candidatus Wolfebacteria bacterium GW2011_GWC2_39_22</name>
    <dbReference type="NCBI Taxonomy" id="1619013"/>
    <lineage>
        <taxon>Bacteria</taxon>
        <taxon>Candidatus Wolfeibacteriota</taxon>
    </lineage>
</organism>
<evidence type="ECO:0000313" key="3">
    <source>
        <dbReference type="Proteomes" id="UP000034665"/>
    </source>
</evidence>
<comment type="caution">
    <text evidence="2">The sequence shown here is derived from an EMBL/GenBank/DDBJ whole genome shotgun (WGS) entry which is preliminary data.</text>
</comment>
<dbReference type="Proteomes" id="UP000034665">
    <property type="component" value="Unassembled WGS sequence"/>
</dbReference>
<keyword evidence="1" id="KW-1133">Transmembrane helix</keyword>
<name>A0A0G0RGB9_9BACT</name>
<feature type="transmembrane region" description="Helical" evidence="1">
    <location>
        <begin position="88"/>
        <end position="108"/>
    </location>
</feature>